<dbReference type="Pfam" id="PF00072">
    <property type="entry name" value="Response_reg"/>
    <property type="match status" value="1"/>
</dbReference>
<organism evidence="13 14">
    <name type="scientific">Flectobacillus roseus</name>
    <dbReference type="NCBI Taxonomy" id="502259"/>
    <lineage>
        <taxon>Bacteria</taxon>
        <taxon>Pseudomonadati</taxon>
        <taxon>Bacteroidota</taxon>
        <taxon>Cytophagia</taxon>
        <taxon>Cytophagales</taxon>
        <taxon>Flectobacillaceae</taxon>
        <taxon>Flectobacillus</taxon>
    </lineage>
</organism>
<gene>
    <name evidence="13" type="ORF">QM524_08435</name>
</gene>
<dbReference type="SMART" id="SM00387">
    <property type="entry name" value="HATPase_c"/>
    <property type="match status" value="1"/>
</dbReference>
<comment type="catalytic activity">
    <reaction evidence="1">
        <text>ATP + protein L-histidine = ADP + protein N-phospho-L-histidine.</text>
        <dbReference type="EC" id="2.7.13.3"/>
    </reaction>
</comment>
<evidence type="ECO:0000256" key="1">
    <source>
        <dbReference type="ARBA" id="ARBA00000085"/>
    </source>
</evidence>
<dbReference type="SUPFAM" id="SSF53822">
    <property type="entry name" value="Periplasmic binding protein-like I"/>
    <property type="match status" value="1"/>
</dbReference>
<evidence type="ECO:0000256" key="3">
    <source>
        <dbReference type="ARBA" id="ARBA00022553"/>
    </source>
</evidence>
<dbReference type="Pfam" id="PF12833">
    <property type="entry name" value="HTH_18"/>
    <property type="match status" value="1"/>
</dbReference>
<dbReference type="Pfam" id="PF02518">
    <property type="entry name" value="HATPase_c"/>
    <property type="match status" value="1"/>
</dbReference>
<dbReference type="InterPro" id="IPR003594">
    <property type="entry name" value="HATPase_dom"/>
</dbReference>
<dbReference type="SMART" id="SM00342">
    <property type="entry name" value="HTH_ARAC"/>
    <property type="match status" value="1"/>
</dbReference>
<feature type="chain" id="PRO_5046312712" description="histidine kinase" evidence="9">
    <location>
        <begin position="25"/>
        <end position="902"/>
    </location>
</feature>
<dbReference type="InterPro" id="IPR028082">
    <property type="entry name" value="Peripla_BP_I"/>
</dbReference>
<evidence type="ECO:0000259" key="10">
    <source>
        <dbReference type="PROSITE" id="PS01124"/>
    </source>
</evidence>
<dbReference type="EMBL" id="JASHIF010000007">
    <property type="protein sequence ID" value="MDI9859232.1"/>
    <property type="molecule type" value="Genomic_DNA"/>
</dbReference>
<name>A0ABT6Y6N4_9BACT</name>
<dbReference type="InterPro" id="IPR005467">
    <property type="entry name" value="His_kinase_dom"/>
</dbReference>
<feature type="coiled-coil region" evidence="7">
    <location>
        <begin position="306"/>
        <end position="333"/>
    </location>
</feature>
<dbReference type="InterPro" id="IPR001789">
    <property type="entry name" value="Sig_transdc_resp-reg_receiver"/>
</dbReference>
<keyword evidence="3 6" id="KW-0597">Phosphoprotein</keyword>
<protein>
    <recommendedName>
        <fullName evidence="2">histidine kinase</fullName>
        <ecNumber evidence="2">2.7.13.3</ecNumber>
    </recommendedName>
</protein>
<dbReference type="Gene3D" id="1.10.287.130">
    <property type="match status" value="1"/>
</dbReference>
<sequence>MKKYTSSHCWLFVLILLICGSCQSNEKQHFRIGFSQCGMDDRWREEMVEGMNRELSFYPELSMILKDSKWNNQTQYAQIEELINLPVDLLIVSPNDSKLLEPVITKAYQKGIPVLVVDRRVFSDQFTAFVGANNLVVGQHAGEYANILLNGHGRVLEVGFGPRTAPAIGRHNGFHSVIQKYPHIQYVDYLNKDWADKDLREALTQKLSKNPNLTDLIFAHNDRCALIAYDVCKNLGIEKKVKFIGVDGLVGNNLGLDLVKKGIINATILYPTGGEESIRIAAKILRKQAFEKENELFTSVIDAQNVNIMLAQLNKLKEQHADIERQATRIKDLTKIFSSQQAVLYLSFFFLILLLLLGAVLFYLFRDRQESNVRLSEQNEAILNQKNEIERISLLAKQATEDKLRFYSYISHEFRTPLSLILTPTQDILHRKTLDARETRQAFLLIQKNANRLLRLVDQLLELRKVDSGKMELNRQQHDLVSFIKDIVNDFQVKAKSQQIDLQFICPFKTLPFSFDAEKLDKVFFNIISNAFKYTPDGGAIHISLLKNVEKLEILIADNGIGMTQEEKERAFDLFYRGNQNISLGTGLGLALSREFLTLHQGEIEVESQKGKGTTFKIILPMLASEDIEGISQMPHYTKEDIEPTVVVDTPAVQHHENTLVLIEDNPDLRLFLKQKLQQFYNVVSVETAEAGWTEILSNIPDLIISDVMLPGMDGFSLTQKIKNDFRSSHIPVILLTAKGQTENQIEGTRAGADAYIPKPFNQQFLEEKIKGLLDNRDRMRRRFSGEITNPSQIQKGERKFLVEFELLLEKHLTESTLSVEKLSRELGMSRVQLFRKISALTNKNVTDYIADFKLLKAKALLKESDKTISEIAYELGFNNPSYFTTFFKQKTHQTPSEWRNS</sequence>
<evidence type="ECO:0000256" key="6">
    <source>
        <dbReference type="PROSITE-ProRule" id="PRU00169"/>
    </source>
</evidence>
<dbReference type="InterPro" id="IPR025997">
    <property type="entry name" value="SBP_2_dom"/>
</dbReference>
<comment type="caution">
    <text evidence="13">The sequence shown here is derived from an EMBL/GenBank/DDBJ whole genome shotgun (WGS) entry which is preliminary data.</text>
</comment>
<evidence type="ECO:0000256" key="2">
    <source>
        <dbReference type="ARBA" id="ARBA00012438"/>
    </source>
</evidence>
<dbReference type="InterPro" id="IPR011006">
    <property type="entry name" value="CheY-like_superfamily"/>
</dbReference>
<dbReference type="Proteomes" id="UP001236507">
    <property type="component" value="Unassembled WGS sequence"/>
</dbReference>
<keyword evidence="8" id="KW-0812">Transmembrane</keyword>
<dbReference type="SUPFAM" id="SSF47384">
    <property type="entry name" value="Homodimeric domain of signal transducing histidine kinase"/>
    <property type="match status" value="1"/>
</dbReference>
<evidence type="ECO:0000259" key="11">
    <source>
        <dbReference type="PROSITE" id="PS50109"/>
    </source>
</evidence>
<dbReference type="InterPro" id="IPR036890">
    <property type="entry name" value="HATPase_C_sf"/>
</dbReference>
<feature type="coiled-coil region" evidence="7">
    <location>
        <begin position="372"/>
        <end position="402"/>
    </location>
</feature>
<dbReference type="InterPro" id="IPR003661">
    <property type="entry name" value="HisK_dim/P_dom"/>
</dbReference>
<evidence type="ECO:0000256" key="7">
    <source>
        <dbReference type="SAM" id="Coils"/>
    </source>
</evidence>
<dbReference type="SUPFAM" id="SSF55874">
    <property type="entry name" value="ATPase domain of HSP90 chaperone/DNA topoisomerase II/histidine kinase"/>
    <property type="match status" value="1"/>
</dbReference>
<dbReference type="SMART" id="SM00388">
    <property type="entry name" value="HisKA"/>
    <property type="match status" value="1"/>
</dbReference>
<evidence type="ECO:0000256" key="5">
    <source>
        <dbReference type="ARBA" id="ARBA00023163"/>
    </source>
</evidence>
<dbReference type="CDD" id="cd00082">
    <property type="entry name" value="HisKA"/>
    <property type="match status" value="1"/>
</dbReference>
<feature type="signal peptide" evidence="9">
    <location>
        <begin position="1"/>
        <end position="24"/>
    </location>
</feature>
<dbReference type="PROSITE" id="PS50110">
    <property type="entry name" value="RESPONSE_REGULATORY"/>
    <property type="match status" value="1"/>
</dbReference>
<keyword evidence="8" id="KW-0472">Membrane</keyword>
<feature type="domain" description="Response regulatory" evidence="12">
    <location>
        <begin position="659"/>
        <end position="774"/>
    </location>
</feature>
<dbReference type="PROSITE" id="PS50109">
    <property type="entry name" value="HIS_KIN"/>
    <property type="match status" value="1"/>
</dbReference>
<evidence type="ECO:0000256" key="9">
    <source>
        <dbReference type="SAM" id="SignalP"/>
    </source>
</evidence>
<evidence type="ECO:0000313" key="14">
    <source>
        <dbReference type="Proteomes" id="UP001236507"/>
    </source>
</evidence>
<dbReference type="EC" id="2.7.13.3" evidence="2"/>
<reference evidence="13 14" key="1">
    <citation type="submission" date="2023-05" db="EMBL/GenBank/DDBJ databases">
        <title>Novel species of genus Flectobacillus isolated from stream in China.</title>
        <authorList>
            <person name="Lu H."/>
        </authorList>
    </citation>
    <scope>NUCLEOTIDE SEQUENCE [LARGE SCALE GENOMIC DNA]</scope>
    <source>
        <strain evidence="13 14">KCTC 42575</strain>
    </source>
</reference>
<dbReference type="Gene3D" id="3.30.565.10">
    <property type="entry name" value="Histidine kinase-like ATPase, C-terminal domain"/>
    <property type="match status" value="1"/>
</dbReference>
<dbReference type="Pfam" id="PF00512">
    <property type="entry name" value="HisKA"/>
    <property type="match status" value="1"/>
</dbReference>
<feature type="transmembrane region" description="Helical" evidence="8">
    <location>
        <begin position="342"/>
        <end position="365"/>
    </location>
</feature>
<dbReference type="SMART" id="SM00448">
    <property type="entry name" value="REC"/>
    <property type="match status" value="1"/>
</dbReference>
<dbReference type="Gene3D" id="3.40.50.2300">
    <property type="match status" value="3"/>
</dbReference>
<dbReference type="PROSITE" id="PS01124">
    <property type="entry name" value="HTH_ARAC_FAMILY_2"/>
    <property type="match status" value="1"/>
</dbReference>
<proteinExistence type="predicted"/>
<dbReference type="CDD" id="cd17574">
    <property type="entry name" value="REC_OmpR"/>
    <property type="match status" value="1"/>
</dbReference>
<evidence type="ECO:0000256" key="4">
    <source>
        <dbReference type="ARBA" id="ARBA00023015"/>
    </source>
</evidence>
<dbReference type="InterPro" id="IPR036097">
    <property type="entry name" value="HisK_dim/P_sf"/>
</dbReference>
<evidence type="ECO:0000259" key="12">
    <source>
        <dbReference type="PROSITE" id="PS50110"/>
    </source>
</evidence>
<keyword evidence="4" id="KW-0805">Transcription regulation</keyword>
<keyword evidence="14" id="KW-1185">Reference proteome</keyword>
<dbReference type="CDD" id="cd00075">
    <property type="entry name" value="HATPase"/>
    <property type="match status" value="1"/>
</dbReference>
<feature type="modified residue" description="4-aspartylphosphate" evidence="6">
    <location>
        <position position="707"/>
    </location>
</feature>
<feature type="domain" description="HTH araC/xylS-type" evidence="10">
    <location>
        <begin position="803"/>
        <end position="902"/>
    </location>
</feature>
<keyword evidence="7" id="KW-0175">Coiled coil</keyword>
<keyword evidence="8" id="KW-1133">Transmembrane helix</keyword>
<dbReference type="PANTHER" id="PTHR43547:SF2">
    <property type="entry name" value="HYBRID SIGNAL TRANSDUCTION HISTIDINE KINASE C"/>
    <property type="match status" value="1"/>
</dbReference>
<keyword evidence="9" id="KW-0732">Signal</keyword>
<dbReference type="SUPFAM" id="SSF52172">
    <property type="entry name" value="CheY-like"/>
    <property type="match status" value="1"/>
</dbReference>
<dbReference type="Gene3D" id="1.10.10.60">
    <property type="entry name" value="Homeodomain-like"/>
    <property type="match status" value="1"/>
</dbReference>
<feature type="domain" description="Histidine kinase" evidence="11">
    <location>
        <begin position="409"/>
        <end position="624"/>
    </location>
</feature>
<dbReference type="InterPro" id="IPR009057">
    <property type="entry name" value="Homeodomain-like_sf"/>
</dbReference>
<dbReference type="SUPFAM" id="SSF46689">
    <property type="entry name" value="Homeodomain-like"/>
    <property type="match status" value="1"/>
</dbReference>
<accession>A0ABT6Y6N4</accession>
<dbReference type="InterPro" id="IPR004358">
    <property type="entry name" value="Sig_transdc_His_kin-like_C"/>
</dbReference>
<keyword evidence="5" id="KW-0804">Transcription</keyword>
<dbReference type="Pfam" id="PF13407">
    <property type="entry name" value="Peripla_BP_4"/>
    <property type="match status" value="1"/>
</dbReference>
<dbReference type="PANTHER" id="PTHR43547">
    <property type="entry name" value="TWO-COMPONENT HISTIDINE KINASE"/>
    <property type="match status" value="1"/>
</dbReference>
<dbReference type="RefSeq" id="WP_283344219.1">
    <property type="nucleotide sequence ID" value="NZ_JASHIF010000007.1"/>
</dbReference>
<dbReference type="PRINTS" id="PR00344">
    <property type="entry name" value="BCTRLSENSOR"/>
</dbReference>
<dbReference type="InterPro" id="IPR018060">
    <property type="entry name" value="HTH_AraC"/>
</dbReference>
<dbReference type="CDD" id="cd06308">
    <property type="entry name" value="PBP1_sensor_kinase-like"/>
    <property type="match status" value="1"/>
</dbReference>
<evidence type="ECO:0000256" key="8">
    <source>
        <dbReference type="SAM" id="Phobius"/>
    </source>
</evidence>
<evidence type="ECO:0000313" key="13">
    <source>
        <dbReference type="EMBL" id="MDI9859232.1"/>
    </source>
</evidence>